<keyword evidence="2" id="KW-0472">Membrane</keyword>
<protein>
    <submittedName>
        <fullName evidence="4">Uncharacterized protein</fullName>
    </submittedName>
</protein>
<feature type="compositionally biased region" description="Basic and acidic residues" evidence="1">
    <location>
        <begin position="363"/>
        <end position="403"/>
    </location>
</feature>
<reference evidence="4" key="1">
    <citation type="submission" date="2022-11" db="UniProtKB">
        <authorList>
            <consortium name="WormBaseParasite"/>
        </authorList>
    </citation>
    <scope>IDENTIFICATION</scope>
</reference>
<accession>A0A914RC34</accession>
<evidence type="ECO:0000313" key="3">
    <source>
        <dbReference type="Proteomes" id="UP000887578"/>
    </source>
</evidence>
<feature type="transmembrane region" description="Helical" evidence="2">
    <location>
        <begin position="65"/>
        <end position="87"/>
    </location>
</feature>
<dbReference type="WBParaSite" id="PDA_v2.g9188.t1">
    <property type="protein sequence ID" value="PDA_v2.g9188.t1"/>
    <property type="gene ID" value="PDA_v2.g9188"/>
</dbReference>
<sequence length="645" mass="71443">MPNSSEKNKSKSKNSAAVVSLLSENILKSSSDDENEEEESHSSEVSVSKSKNSIFGKGWNAFKQLFNGVPNVMVIVFYLSNYLFALINPSLKNPEKAVEGNDDSIDTESYEGITATETMEESEGTQSEPEQIEDLVVPQKDEDTEEYAVNACGWNRDEIIDCSKGNPLIMEDDMATGMPFESMPPGLRIRVIGTTIDYILFEEKKGVGFITQEVIEELFQKFTGVSLNDACQTIDMTFKDFVDLHFSAAFKNCHPHGLARLEVVDKPLQSAFDNFCSQAPPVASSSQSYITPVESDAELYSVETAHHDVVEELFKEFAGVSFFEMLSTPVASAVLSRASLFITETDENIPDLEGDLLDYVNESSKEQKKKEAEPKNKEEVQPQKEVKPKAEEVKGGAKLKDGQHVNVLSPSFLFDKSDDDETTPIKAESKPDKFLQPTLLESESDDEEKQPTGKQPMSVKKENKIPAKAVSSNAEEVADKKLNVKKDVKQKEVSSAEKKQLDYDLLDVSSEDESDVEPPKMDKKAAKKSQPPSTVDESLKKPITSSQNSTLLSKSLLFSTDSSSDDEMGKEEPPKVAVKEEKKSTTAPVKKNVEVKSSKNIANTSRLLENEIFFDSEEEEKNDLGTKKKKPTQAKSDEKKSTKSG</sequence>
<feature type="compositionally biased region" description="Basic and acidic residues" evidence="1">
    <location>
        <begin position="635"/>
        <end position="645"/>
    </location>
</feature>
<organism evidence="3 4">
    <name type="scientific">Panagrolaimus davidi</name>
    <dbReference type="NCBI Taxonomy" id="227884"/>
    <lineage>
        <taxon>Eukaryota</taxon>
        <taxon>Metazoa</taxon>
        <taxon>Ecdysozoa</taxon>
        <taxon>Nematoda</taxon>
        <taxon>Chromadorea</taxon>
        <taxon>Rhabditida</taxon>
        <taxon>Tylenchina</taxon>
        <taxon>Panagrolaimomorpha</taxon>
        <taxon>Panagrolaimoidea</taxon>
        <taxon>Panagrolaimidae</taxon>
        <taxon>Panagrolaimus</taxon>
    </lineage>
</organism>
<dbReference type="AlphaFoldDB" id="A0A914RC34"/>
<feature type="region of interest" description="Disordered" evidence="1">
    <location>
        <begin position="363"/>
        <end position="645"/>
    </location>
</feature>
<proteinExistence type="predicted"/>
<feature type="compositionally biased region" description="Basic and acidic residues" evidence="1">
    <location>
        <begin position="570"/>
        <end position="584"/>
    </location>
</feature>
<keyword evidence="2" id="KW-1133">Transmembrane helix</keyword>
<evidence type="ECO:0000313" key="4">
    <source>
        <dbReference type="WBParaSite" id="PDA_v2.g9188.t1"/>
    </source>
</evidence>
<dbReference type="Proteomes" id="UP000887578">
    <property type="component" value="Unplaced"/>
</dbReference>
<feature type="compositionally biased region" description="Low complexity" evidence="1">
    <location>
        <begin position="549"/>
        <end position="562"/>
    </location>
</feature>
<feature type="compositionally biased region" description="Acidic residues" evidence="1">
    <location>
        <begin position="612"/>
        <end position="621"/>
    </location>
</feature>
<evidence type="ECO:0000256" key="2">
    <source>
        <dbReference type="SAM" id="Phobius"/>
    </source>
</evidence>
<evidence type="ECO:0000256" key="1">
    <source>
        <dbReference type="SAM" id="MobiDB-lite"/>
    </source>
</evidence>
<keyword evidence="3" id="KW-1185">Reference proteome</keyword>
<keyword evidence="2" id="KW-0812">Transmembrane</keyword>
<feature type="region of interest" description="Disordered" evidence="1">
    <location>
        <begin position="27"/>
        <end position="47"/>
    </location>
</feature>
<feature type="compositionally biased region" description="Basic and acidic residues" evidence="1">
    <location>
        <begin position="477"/>
        <end position="502"/>
    </location>
</feature>
<name>A0A914RC34_9BILA</name>